<evidence type="ECO:0008006" key="3">
    <source>
        <dbReference type="Google" id="ProtNLM"/>
    </source>
</evidence>
<dbReference type="Proteomes" id="UP000037755">
    <property type="component" value="Unassembled WGS sequence"/>
</dbReference>
<sequence length="86" mass="9733">MMSKLTLNINDDTIARAKVYASEQNRSLSSIIQSFLDKITLEKESTNNVEEIKISPFVRSLSIKSGIPADFDYKKALGDHYAEKHK</sequence>
<dbReference type="EMBL" id="LIYD01000005">
    <property type="protein sequence ID" value="KOS06773.1"/>
    <property type="molecule type" value="Genomic_DNA"/>
</dbReference>
<organism evidence="1 2">
    <name type="scientific">Flavobacterium akiainvivens</name>
    <dbReference type="NCBI Taxonomy" id="1202724"/>
    <lineage>
        <taxon>Bacteria</taxon>
        <taxon>Pseudomonadati</taxon>
        <taxon>Bacteroidota</taxon>
        <taxon>Flavobacteriia</taxon>
        <taxon>Flavobacteriales</taxon>
        <taxon>Flavobacteriaceae</taxon>
        <taxon>Flavobacterium</taxon>
    </lineage>
</organism>
<reference evidence="1 2" key="1">
    <citation type="submission" date="2015-08" db="EMBL/GenBank/DDBJ databases">
        <title>Whole genome sequence of Flavobacterium akiainvivens IK-1T, from decaying Wikstroemia oahuensis, an endemic Hawaiian shrub.</title>
        <authorList>
            <person name="Wan X."/>
            <person name="Hou S."/>
            <person name="Saito J."/>
            <person name="Donachie S."/>
        </authorList>
    </citation>
    <scope>NUCLEOTIDE SEQUENCE [LARGE SCALE GENOMIC DNA]</scope>
    <source>
        <strain evidence="1 2">IK-1</strain>
    </source>
</reference>
<dbReference type="PATRIC" id="fig|1202724.3.peg.2614"/>
<dbReference type="InterPro" id="IPR045944">
    <property type="entry name" value="DUF6364"/>
</dbReference>
<comment type="caution">
    <text evidence="1">The sequence shown here is derived from an EMBL/GenBank/DDBJ whole genome shotgun (WGS) entry which is preliminary data.</text>
</comment>
<name>A0A0M8MA41_9FLAO</name>
<protein>
    <recommendedName>
        <fullName evidence="3">Antitoxin</fullName>
    </recommendedName>
</protein>
<proteinExistence type="predicted"/>
<keyword evidence="2" id="KW-1185">Reference proteome</keyword>
<evidence type="ECO:0000313" key="1">
    <source>
        <dbReference type="EMBL" id="KOS06773.1"/>
    </source>
</evidence>
<evidence type="ECO:0000313" key="2">
    <source>
        <dbReference type="Proteomes" id="UP000037755"/>
    </source>
</evidence>
<gene>
    <name evidence="1" type="ORF">AM493_12625</name>
</gene>
<accession>A0A0M8MA41</accession>
<dbReference type="Pfam" id="PF19891">
    <property type="entry name" value="DUF6364"/>
    <property type="match status" value="1"/>
</dbReference>
<dbReference type="AlphaFoldDB" id="A0A0M8MA41"/>
<dbReference type="STRING" id="1202724.AM493_12625"/>